<dbReference type="EMBL" id="JAHLQI010000001">
    <property type="protein sequence ID" value="MBU5489293.1"/>
    <property type="molecule type" value="Genomic_DNA"/>
</dbReference>
<sequence length="388" mass="44037">MKNILFLHAGAEMYGADKVMLDLIKRLDKSKFQPLVILPTEGVLVDALKDEGVNVMVMPYPIMRRKYFNLKGVIQYGFNLIKYINKITSIAKEYHIDLIHTNTAATLEGGFVSRKLHVPHLWSIHEIIVSPKIMYTVTSKLIAKYSSIAITDSKAVKDHLDASGYFQPDAVKVIYNGVDSKRFKPENDCDYLYDEWKIPQNARIIGMMGRVNSWKGQGDFLKAANIIMAKYSDVYTVFVGAAFEGEEWREKELADAIAQSPYKNRIINKGYRTDSEGIYKLYDVFVLPSTNPDPLPTVVLEAMATGKPIVGYKHGGVCEMVKEDYNGLLAEVRNPEDLACKIESLLEDDNKRKNMGVNSRSRLLEKFSIEAYVQNYAAEYDRLTRNNT</sequence>
<dbReference type="PANTHER" id="PTHR12526:SF630">
    <property type="entry name" value="GLYCOSYLTRANSFERASE"/>
    <property type="match status" value="1"/>
</dbReference>
<comment type="caution">
    <text evidence="3">The sequence shown here is derived from an EMBL/GenBank/DDBJ whole genome shotgun (WGS) entry which is preliminary data.</text>
</comment>
<reference evidence="3 4" key="1">
    <citation type="submission" date="2021-06" db="EMBL/GenBank/DDBJ databases">
        <authorList>
            <person name="Sun Q."/>
            <person name="Li D."/>
        </authorList>
    </citation>
    <scope>NUCLEOTIDE SEQUENCE [LARGE SCALE GENOMIC DNA]</scope>
    <source>
        <strain evidence="3 4">MSJd-7</strain>
    </source>
</reference>
<dbReference type="InterPro" id="IPR001296">
    <property type="entry name" value="Glyco_trans_1"/>
</dbReference>
<protein>
    <submittedName>
        <fullName evidence="3">Glycosyltransferase family 4 protein</fullName>
    </submittedName>
</protein>
<accession>A0ABS6ENM9</accession>
<keyword evidence="4" id="KW-1185">Reference proteome</keyword>
<dbReference type="Pfam" id="PF00534">
    <property type="entry name" value="Glycos_transf_1"/>
    <property type="match status" value="1"/>
</dbReference>
<organism evidence="3 4">
    <name type="scientific">Butyricicoccus intestinisimiae</name>
    <dbReference type="NCBI Taxonomy" id="2841509"/>
    <lineage>
        <taxon>Bacteria</taxon>
        <taxon>Bacillati</taxon>
        <taxon>Bacillota</taxon>
        <taxon>Clostridia</taxon>
        <taxon>Eubacteriales</taxon>
        <taxon>Butyricicoccaceae</taxon>
        <taxon>Butyricicoccus</taxon>
    </lineage>
</organism>
<dbReference type="Pfam" id="PF13439">
    <property type="entry name" value="Glyco_transf_4"/>
    <property type="match status" value="1"/>
</dbReference>
<dbReference type="InterPro" id="IPR028098">
    <property type="entry name" value="Glyco_trans_4-like_N"/>
</dbReference>
<gene>
    <name evidence="3" type="ORF">KQI75_01390</name>
</gene>
<evidence type="ECO:0000313" key="3">
    <source>
        <dbReference type="EMBL" id="MBU5489293.1"/>
    </source>
</evidence>
<proteinExistence type="predicted"/>
<dbReference type="CDD" id="cd03801">
    <property type="entry name" value="GT4_PimA-like"/>
    <property type="match status" value="1"/>
</dbReference>
<dbReference type="RefSeq" id="WP_216468898.1">
    <property type="nucleotide sequence ID" value="NZ_JAHLQI010000001.1"/>
</dbReference>
<evidence type="ECO:0000313" key="4">
    <source>
        <dbReference type="Proteomes" id="UP000783588"/>
    </source>
</evidence>
<name>A0ABS6ENM9_9FIRM</name>
<feature type="domain" description="Glycosyl transferase family 1" evidence="1">
    <location>
        <begin position="195"/>
        <end position="361"/>
    </location>
</feature>
<evidence type="ECO:0000259" key="1">
    <source>
        <dbReference type="Pfam" id="PF00534"/>
    </source>
</evidence>
<dbReference type="Proteomes" id="UP000783588">
    <property type="component" value="Unassembled WGS sequence"/>
</dbReference>
<feature type="domain" description="Glycosyltransferase subfamily 4-like N-terminal" evidence="2">
    <location>
        <begin position="15"/>
        <end position="182"/>
    </location>
</feature>
<dbReference type="PANTHER" id="PTHR12526">
    <property type="entry name" value="GLYCOSYLTRANSFERASE"/>
    <property type="match status" value="1"/>
</dbReference>
<evidence type="ECO:0000259" key="2">
    <source>
        <dbReference type="Pfam" id="PF13439"/>
    </source>
</evidence>